<dbReference type="InterPro" id="IPR038726">
    <property type="entry name" value="PDDEXK_AddAB-type"/>
</dbReference>
<name>A0ABU1F732_9RHOB</name>
<dbReference type="Gene3D" id="3.90.320.10">
    <property type="match status" value="1"/>
</dbReference>
<dbReference type="Pfam" id="PF12705">
    <property type="entry name" value="PDDEXK_1"/>
    <property type="match status" value="1"/>
</dbReference>
<sequence>MFEGPAPRVFGLAPGVDFPRALVEGLRTRLPGPPEALARVTLFVNTTRMRRRVTDLFAAAGPGLLPRIRLVSDLTHDPLPGVPAALPPLRRRLELTRLIARLLDAQPDMAPRAALYDLADSLAALMDEMAGEGVPPERVAALDVSDHSAHWQRTQAFLSIITPFFADSTAPDPEARRRLAVTLLAAAWAKAPPLGPVIVAGSTGSRGTTALLMQAVARLPQGAIILPGFDFTMPAAVWDNLDDALTAEDHPQYRFAHLLRGLDLRPGDVQAWCGTEPPDLGRNRLVSLALRPAPVTDQWLAEGAALPDLRAATAGLTLIEAPGPRDEALAIALILREAAEDGRRAALVTPDRGLARQVVAALDRWGILPDDSAGQPLALSAPGRFLRQVARLFGQRLTAPALLALLKHPLAHSGVDRGPHLLLVRELELDLRRNGPAFPDGPLLRAWASARGAEDWGVWLEQCLSGIDSIGERPLADHLAHHLSLAGTLAQGPGEGGTGRLWQDTAGEAAQAAVAALVAEADHGGPMGPADYDALFAALLHEEVRESAIPHPAIMIWGTLEARVQGADLAILGGLNDGTWPQLPPPDPWLNRQMRLRAGLLLPERRIGLSAHDFQQAIAAPQVVLTRAVRDAEAETLPSRWLNRLTNLMQGLAGRHGPEALADMRARGRVWLTHARSLETAENAVDRATRPAPRPPVAQRPRILPVTRIETLIRDPYAVYARHILRLYPLDPLGRAPDARLRGSVLHAVMERFALARPEAETPDAARDRLIATARAELDRLVPWPAARALWLSRIARVADWFVAFEAANPGVPVVLETPGAVTIPGVDITLTAKPDRIDMMPDGRLHVIDYKTGSPPSKDQLTHFNKQVLLTAALAERGGFAAIGPVEPGRGTYVGLGTSPEARAVDMGPEELQAAWAGLETLLARYARREQGYVSRRAVFNLRFGGDYDHLARYGEWDQSDPAVPVDVGGAE</sequence>
<accession>A0ABU1F732</accession>
<reference evidence="2 3" key="1">
    <citation type="submission" date="2023-09" db="EMBL/GenBank/DDBJ databases">
        <title>Xinfangfangia sedmenti sp. nov., isolated the sedment.</title>
        <authorList>
            <person name="Xu L."/>
        </authorList>
    </citation>
    <scope>NUCLEOTIDE SEQUENCE [LARGE SCALE GENOMIC DNA]</scope>
    <source>
        <strain evidence="2 3">LG-4</strain>
    </source>
</reference>
<evidence type="ECO:0000313" key="2">
    <source>
        <dbReference type="EMBL" id="MDR5652681.1"/>
    </source>
</evidence>
<dbReference type="InterPro" id="IPR027417">
    <property type="entry name" value="P-loop_NTPase"/>
</dbReference>
<feature type="domain" description="PD-(D/E)XK endonuclease-like" evidence="1">
    <location>
        <begin position="706"/>
        <end position="922"/>
    </location>
</feature>
<comment type="caution">
    <text evidence="2">The sequence shown here is derived from an EMBL/GenBank/DDBJ whole genome shotgun (WGS) entry which is preliminary data.</text>
</comment>
<dbReference type="SUPFAM" id="SSF52540">
    <property type="entry name" value="P-loop containing nucleoside triphosphate hydrolases"/>
    <property type="match status" value="1"/>
</dbReference>
<dbReference type="InterPro" id="IPR011604">
    <property type="entry name" value="PDDEXK-like_dom_sf"/>
</dbReference>
<dbReference type="Proteomes" id="UP001247754">
    <property type="component" value="Unassembled WGS sequence"/>
</dbReference>
<keyword evidence="3" id="KW-1185">Reference proteome</keyword>
<dbReference type="InterPro" id="IPR014153">
    <property type="entry name" value="Ds_break_AddB"/>
</dbReference>
<proteinExistence type="predicted"/>
<protein>
    <submittedName>
        <fullName evidence="2">Double-strand break repair protein AddB</fullName>
    </submittedName>
</protein>
<dbReference type="NCBIfam" id="TIGR02786">
    <property type="entry name" value="addB_alphas"/>
    <property type="match status" value="1"/>
</dbReference>
<evidence type="ECO:0000313" key="3">
    <source>
        <dbReference type="Proteomes" id="UP001247754"/>
    </source>
</evidence>
<evidence type="ECO:0000259" key="1">
    <source>
        <dbReference type="Pfam" id="PF12705"/>
    </source>
</evidence>
<dbReference type="EMBL" id="JAVKPH010000007">
    <property type="protein sequence ID" value="MDR5652681.1"/>
    <property type="molecule type" value="Genomic_DNA"/>
</dbReference>
<gene>
    <name evidence="2" type="primary">addB</name>
    <name evidence="2" type="ORF">RGD00_08705</name>
</gene>
<organism evidence="2 3">
    <name type="scientific">Ruixingdingia sedimenti</name>
    <dbReference type="NCBI Taxonomy" id="3073604"/>
    <lineage>
        <taxon>Bacteria</taxon>
        <taxon>Pseudomonadati</taxon>
        <taxon>Pseudomonadota</taxon>
        <taxon>Alphaproteobacteria</taxon>
        <taxon>Rhodobacterales</taxon>
        <taxon>Paracoccaceae</taxon>
        <taxon>Ruixingdingia</taxon>
    </lineage>
</organism>
<dbReference type="RefSeq" id="WP_310456922.1">
    <property type="nucleotide sequence ID" value="NZ_JAVKPH010000007.1"/>
</dbReference>